<name>A0ABU7LV31_9PROT</name>
<organism evidence="2 3">
    <name type="scientific">Hyphobacterium lacteum</name>
    <dbReference type="NCBI Taxonomy" id="3116575"/>
    <lineage>
        <taxon>Bacteria</taxon>
        <taxon>Pseudomonadati</taxon>
        <taxon>Pseudomonadota</taxon>
        <taxon>Alphaproteobacteria</taxon>
        <taxon>Maricaulales</taxon>
        <taxon>Maricaulaceae</taxon>
        <taxon>Hyphobacterium</taxon>
    </lineage>
</organism>
<dbReference type="RefSeq" id="WP_330199851.1">
    <property type="nucleotide sequence ID" value="NZ_JAZDRP010000009.1"/>
</dbReference>
<keyword evidence="3" id="KW-1185">Reference proteome</keyword>
<proteinExistence type="predicted"/>
<evidence type="ECO:0000256" key="1">
    <source>
        <dbReference type="SAM" id="MobiDB-lite"/>
    </source>
</evidence>
<protein>
    <submittedName>
        <fullName evidence="2">Uncharacterized protein</fullName>
    </submittedName>
</protein>
<reference evidence="2 3" key="1">
    <citation type="submission" date="2024-01" db="EMBL/GenBank/DDBJ databases">
        <title>Hyphobacterium bacterium isolated from marine sediment.</title>
        <authorList>
            <person name="Zhao S."/>
        </authorList>
    </citation>
    <scope>NUCLEOTIDE SEQUENCE [LARGE SCALE GENOMIC DNA]</scope>
    <source>
        <strain evidence="3">HN65</strain>
    </source>
</reference>
<sequence>MIVLLVLLQSALPPATSESTNPETRTDRFEFQWEWSSNSGEPEDTRSEIECQNEDRAGRTGGWVETAPGVYEFRAPEPVAEADDDWGFGEMDFSRGGCSRDELADRARLAAALGVDNPGCGRAAYDPEADNPELSDDAVPSDTPR</sequence>
<feature type="region of interest" description="Disordered" evidence="1">
    <location>
        <begin position="116"/>
        <end position="145"/>
    </location>
</feature>
<feature type="compositionally biased region" description="Acidic residues" evidence="1">
    <location>
        <begin position="127"/>
        <end position="136"/>
    </location>
</feature>
<evidence type="ECO:0000313" key="2">
    <source>
        <dbReference type="EMBL" id="MEE2527189.1"/>
    </source>
</evidence>
<accession>A0ABU7LV31</accession>
<gene>
    <name evidence="2" type="ORF">V0U79_12500</name>
</gene>
<dbReference type="Proteomes" id="UP001354971">
    <property type="component" value="Unassembled WGS sequence"/>
</dbReference>
<comment type="caution">
    <text evidence="2">The sequence shown here is derived from an EMBL/GenBank/DDBJ whole genome shotgun (WGS) entry which is preliminary data.</text>
</comment>
<dbReference type="EMBL" id="JAZDRP010000009">
    <property type="protein sequence ID" value="MEE2527189.1"/>
    <property type="molecule type" value="Genomic_DNA"/>
</dbReference>
<evidence type="ECO:0000313" key="3">
    <source>
        <dbReference type="Proteomes" id="UP001354971"/>
    </source>
</evidence>